<dbReference type="PANTHER" id="PTHR36028">
    <property type="entry name" value="OSJNBB0050O03.8 PROTEIN"/>
    <property type="match status" value="1"/>
</dbReference>
<protein>
    <submittedName>
        <fullName evidence="2">Uncharacterized protein</fullName>
    </submittedName>
</protein>
<reference evidence="2 3" key="1">
    <citation type="submission" date="2020-08" db="EMBL/GenBank/DDBJ databases">
        <title>Plant Genome Project.</title>
        <authorList>
            <person name="Zhang R.-G."/>
        </authorList>
    </citation>
    <scope>NUCLEOTIDE SEQUENCE [LARGE SCALE GENOMIC DNA]</scope>
    <source>
        <tissue evidence="2">Rhizome</tissue>
    </source>
</reference>
<dbReference type="Proteomes" id="UP000734854">
    <property type="component" value="Unassembled WGS sequence"/>
</dbReference>
<comment type="caution">
    <text evidence="2">The sequence shown here is derived from an EMBL/GenBank/DDBJ whole genome shotgun (WGS) entry which is preliminary data.</text>
</comment>
<keyword evidence="3" id="KW-1185">Reference proteome</keyword>
<sequence>MPAPTVPLTSQWPRGPGSSGVDMAADAERRKAQVATVHVHVDTALHLHEALGLEGLGLISNRLFLGDVPHVHHGGGSRGDDHAIAEVDVACGEVDPGEERVWRVGAEGLLEHGLQERHPHHVNVCCVRSAHPMMTSISRRSLACVSGATPIPWPIPLAVQSWFPTDRLNPLRFQILSLSLGVSSSNPSGFMAVPGPYSGVSTLAFVARASALTFGVVYGSFKLSYLKHHNHLHPIALVSCSCGSTCPACEF</sequence>
<proteinExistence type="predicted"/>
<accession>A0A8J5IFY2</accession>
<dbReference type="EMBL" id="JACMSC010000002">
    <property type="protein sequence ID" value="KAG6534286.1"/>
    <property type="molecule type" value="Genomic_DNA"/>
</dbReference>
<evidence type="ECO:0000313" key="3">
    <source>
        <dbReference type="Proteomes" id="UP000734854"/>
    </source>
</evidence>
<evidence type="ECO:0000256" key="1">
    <source>
        <dbReference type="SAM" id="MobiDB-lite"/>
    </source>
</evidence>
<gene>
    <name evidence="2" type="ORF">ZIOFF_008172</name>
</gene>
<dbReference type="AlphaFoldDB" id="A0A8J5IFY2"/>
<dbReference type="PANTHER" id="PTHR36028:SF2">
    <property type="entry name" value="ATP SYNTHASE SUBUNIT E, MITOCHONDRIAL"/>
    <property type="match status" value="1"/>
</dbReference>
<name>A0A8J5IFY2_ZINOF</name>
<feature type="region of interest" description="Disordered" evidence="1">
    <location>
        <begin position="1"/>
        <end position="25"/>
    </location>
</feature>
<evidence type="ECO:0000313" key="2">
    <source>
        <dbReference type="EMBL" id="KAG6534286.1"/>
    </source>
</evidence>
<organism evidence="2 3">
    <name type="scientific">Zingiber officinale</name>
    <name type="common">Ginger</name>
    <name type="synonym">Amomum zingiber</name>
    <dbReference type="NCBI Taxonomy" id="94328"/>
    <lineage>
        <taxon>Eukaryota</taxon>
        <taxon>Viridiplantae</taxon>
        <taxon>Streptophyta</taxon>
        <taxon>Embryophyta</taxon>
        <taxon>Tracheophyta</taxon>
        <taxon>Spermatophyta</taxon>
        <taxon>Magnoliopsida</taxon>
        <taxon>Liliopsida</taxon>
        <taxon>Zingiberales</taxon>
        <taxon>Zingiberaceae</taxon>
        <taxon>Zingiber</taxon>
    </lineage>
</organism>